<dbReference type="OrthoDB" id="5898059at2759"/>
<comment type="caution">
    <text evidence="1">The sequence shown here is derived from an EMBL/GenBank/DDBJ whole genome shotgun (WGS) entry which is preliminary data.</text>
</comment>
<dbReference type="EMBL" id="CAJEWN010000342">
    <property type="protein sequence ID" value="CAD2179381.1"/>
    <property type="molecule type" value="Genomic_DNA"/>
</dbReference>
<gene>
    <name evidence="1" type="ORF">MENT_LOCUS31382</name>
</gene>
<name>A0A6V7VYV6_MELEN</name>
<protein>
    <submittedName>
        <fullName evidence="1">Uncharacterized protein</fullName>
    </submittedName>
</protein>
<sequence>MVFCFRIFFTNCSINDRMFEPISTVKVIMEKDINDHKMPVDDLAGCSGILFCYPSQLSPNSEGNWKPAKAFELTKKGESKLCLNSEKEAKLGNDKIEWHGLIVFKDGKNDVEIFADIFLEDNRILLHDTTPSVLFNFLVGKDKSLKGRILSDSKVDKNFTNSNKKPMPLLDDYPGILALKLDIMLEEQSSKNIETKPAHRQFLWKLINRCPVNEDFYKRRTKAYSPHKLELLANIYDLGCLPGKYEKINKKDLDKRCKVIDKEYNEECEEEMWSTFIICYNSKLEGDDERIELKNKENGFGNKCKKPRQHSIEMRVCARRKSFERDNDKNEYKIEYNVYSKIGFSFTHKSFSFQNSVTITGLINETNGFMEPPSKDNATFTVFTIKLGTEDTFFATLTGINGKKLDYGSSAKYRINLLFSKRDGHKENSFQMIAEGNEAISLLGLDMELWNYFSSLYDQMEFPSKSCHLTLKLDGYKFHTTSHCDVFTTNQNFVTNRFEFWSSLSNLACNNAEAREQRLSGIEASETCKYKSGDVNKMTDWNSFNLTICYYTKFGAEIKNNPKSDYAKACKTYEDDDEFGKHGIEFRIYATRIDFKRLEEEYWVKFGVNVEIGFSFSTKM</sequence>
<evidence type="ECO:0000313" key="1">
    <source>
        <dbReference type="EMBL" id="CAD2179381.1"/>
    </source>
</evidence>
<proteinExistence type="predicted"/>
<accession>A0A6V7VYV6</accession>
<dbReference type="AlphaFoldDB" id="A0A6V7VYV6"/>
<evidence type="ECO:0000313" key="2">
    <source>
        <dbReference type="Proteomes" id="UP000580250"/>
    </source>
</evidence>
<dbReference type="Proteomes" id="UP000580250">
    <property type="component" value="Unassembled WGS sequence"/>
</dbReference>
<reference evidence="1 2" key="1">
    <citation type="submission" date="2020-08" db="EMBL/GenBank/DDBJ databases">
        <authorList>
            <person name="Koutsovoulos G."/>
            <person name="Danchin GJ E."/>
        </authorList>
    </citation>
    <scope>NUCLEOTIDE SEQUENCE [LARGE SCALE GENOMIC DNA]</scope>
</reference>
<organism evidence="1 2">
    <name type="scientific">Meloidogyne enterolobii</name>
    <name type="common">Root-knot nematode worm</name>
    <name type="synonym">Meloidogyne mayaguensis</name>
    <dbReference type="NCBI Taxonomy" id="390850"/>
    <lineage>
        <taxon>Eukaryota</taxon>
        <taxon>Metazoa</taxon>
        <taxon>Ecdysozoa</taxon>
        <taxon>Nematoda</taxon>
        <taxon>Chromadorea</taxon>
        <taxon>Rhabditida</taxon>
        <taxon>Tylenchina</taxon>
        <taxon>Tylenchomorpha</taxon>
        <taxon>Tylenchoidea</taxon>
        <taxon>Meloidogynidae</taxon>
        <taxon>Meloidogyninae</taxon>
        <taxon>Meloidogyne</taxon>
    </lineage>
</organism>